<feature type="domain" description="Mce/MlaD" evidence="2">
    <location>
        <begin position="39"/>
        <end position="114"/>
    </location>
</feature>
<dbReference type="STRING" id="1505087.AYJ54_27845"/>
<dbReference type="EMBL" id="LUUB01000099">
    <property type="protein sequence ID" value="OAF02210.1"/>
    <property type="molecule type" value="Genomic_DNA"/>
</dbReference>
<dbReference type="RefSeq" id="WP_063706889.1">
    <property type="nucleotide sequence ID" value="NZ_LUUB01000099.1"/>
</dbReference>
<comment type="caution">
    <text evidence="3">The sequence shown here is derived from an EMBL/GenBank/DDBJ whole genome shotgun (WGS) entry which is preliminary data.</text>
</comment>
<dbReference type="PANTHER" id="PTHR36698:SF2">
    <property type="entry name" value="MCE_MLAD DOMAIN-CONTAINING PROTEIN"/>
    <property type="match status" value="1"/>
</dbReference>
<dbReference type="InterPro" id="IPR003399">
    <property type="entry name" value="Mce/MlaD"/>
</dbReference>
<reference evidence="3 4" key="1">
    <citation type="submission" date="2016-03" db="EMBL/GenBank/DDBJ databases">
        <title>Draft Genome Sequence of the Strain BR 10245 (Bradyrhizobium sp.) isolated from nodules of Centrolobium paraense.</title>
        <authorList>
            <person name="Simoes-Araujo J.L.Sr."/>
            <person name="Barauna A.C."/>
            <person name="Silva K."/>
            <person name="Zilli J.E."/>
        </authorList>
    </citation>
    <scope>NUCLEOTIDE SEQUENCE [LARGE SCALE GENOMIC DNA]</scope>
    <source>
        <strain evidence="3 4">BR 10245</strain>
    </source>
</reference>
<organism evidence="3 4">
    <name type="scientific">Bradyrhizobium centrolobii</name>
    <dbReference type="NCBI Taxonomy" id="1505087"/>
    <lineage>
        <taxon>Bacteria</taxon>
        <taxon>Pseudomonadati</taxon>
        <taxon>Pseudomonadota</taxon>
        <taxon>Alphaproteobacteria</taxon>
        <taxon>Hyphomicrobiales</taxon>
        <taxon>Nitrobacteraceae</taxon>
        <taxon>Bradyrhizobium</taxon>
    </lineage>
</organism>
<gene>
    <name evidence="3" type="ORF">AYJ54_27845</name>
</gene>
<dbReference type="Pfam" id="PF02470">
    <property type="entry name" value="MlaD"/>
    <property type="match status" value="1"/>
</dbReference>
<dbReference type="Proteomes" id="UP000076959">
    <property type="component" value="Unassembled WGS sequence"/>
</dbReference>
<dbReference type="OrthoDB" id="9808689at2"/>
<evidence type="ECO:0000313" key="3">
    <source>
        <dbReference type="EMBL" id="OAF02210.1"/>
    </source>
</evidence>
<keyword evidence="4" id="KW-1185">Reference proteome</keyword>
<name>A0A176YCW8_9BRAD</name>
<evidence type="ECO:0000256" key="1">
    <source>
        <dbReference type="SAM" id="MobiDB-lite"/>
    </source>
</evidence>
<proteinExistence type="predicted"/>
<evidence type="ECO:0000313" key="4">
    <source>
        <dbReference type="Proteomes" id="UP000076959"/>
    </source>
</evidence>
<dbReference type="PANTHER" id="PTHR36698">
    <property type="entry name" value="BLL5892 PROTEIN"/>
    <property type="match status" value="1"/>
</dbReference>
<protein>
    <submittedName>
        <fullName evidence="3">Organic solvent ABC transporter substrate-binding protein</fullName>
    </submittedName>
</protein>
<dbReference type="AlphaFoldDB" id="A0A176YCW8"/>
<sequence length="278" mass="29331">MARASNLVIGTATLAVIAVAFGSLLGVQKWRTIQSRSQLRVVFEGGSASGLRRGGPVNFDGVPAGHILSIELDSPRRIVALVMLDNGAPIRQDTVAGIEFQGLTGIAAISLIGGAPSAPPVPLDSDGIPVLTADLSDAESIVETLHNVDRMIVSNSAAIKDGLRTFEDYTADLKGKGDEIDAVMAKVDSAFAGFDNAVTKIEGVVPGFVDGKADELFEKVKGLRELADTMKKKSASFIEDGRKTLLDISETANKMSGKFDPQGTPAPRPPRRPPQQKQ</sequence>
<evidence type="ECO:0000259" key="2">
    <source>
        <dbReference type="Pfam" id="PF02470"/>
    </source>
</evidence>
<feature type="region of interest" description="Disordered" evidence="1">
    <location>
        <begin position="249"/>
        <end position="278"/>
    </location>
</feature>
<accession>A0A176YCW8</accession>